<organism evidence="1 2">
    <name type="scientific">Melastoma candidum</name>
    <dbReference type="NCBI Taxonomy" id="119954"/>
    <lineage>
        <taxon>Eukaryota</taxon>
        <taxon>Viridiplantae</taxon>
        <taxon>Streptophyta</taxon>
        <taxon>Embryophyta</taxon>
        <taxon>Tracheophyta</taxon>
        <taxon>Spermatophyta</taxon>
        <taxon>Magnoliopsida</taxon>
        <taxon>eudicotyledons</taxon>
        <taxon>Gunneridae</taxon>
        <taxon>Pentapetalae</taxon>
        <taxon>rosids</taxon>
        <taxon>malvids</taxon>
        <taxon>Myrtales</taxon>
        <taxon>Melastomataceae</taxon>
        <taxon>Melastomatoideae</taxon>
        <taxon>Melastomateae</taxon>
        <taxon>Melastoma</taxon>
    </lineage>
</organism>
<reference evidence="2" key="1">
    <citation type="journal article" date="2023" name="Front. Plant Sci.">
        <title>Chromosomal-level genome assembly of Melastoma candidum provides insights into trichome evolution.</title>
        <authorList>
            <person name="Zhong Y."/>
            <person name="Wu W."/>
            <person name="Sun C."/>
            <person name="Zou P."/>
            <person name="Liu Y."/>
            <person name="Dai S."/>
            <person name="Zhou R."/>
        </authorList>
    </citation>
    <scope>NUCLEOTIDE SEQUENCE [LARGE SCALE GENOMIC DNA]</scope>
</reference>
<evidence type="ECO:0000313" key="1">
    <source>
        <dbReference type="EMBL" id="KAI4369583.1"/>
    </source>
</evidence>
<accession>A0ACB9QSE7</accession>
<proteinExistence type="predicted"/>
<keyword evidence="2" id="KW-1185">Reference proteome</keyword>
<gene>
    <name evidence="1" type="ORF">MLD38_018008</name>
</gene>
<dbReference type="Proteomes" id="UP001057402">
    <property type="component" value="Chromosome 5"/>
</dbReference>
<protein>
    <submittedName>
        <fullName evidence="1">Uncharacterized protein</fullName>
    </submittedName>
</protein>
<sequence>MGCNESKSGVATGNTTAPSRKPAATGAAPIDDPRKVEESAAVPPEEKGLEGGADIKVGAQDAAEEKKSDAAKEDEKEKPEKIDVNVNEEEAAEEKEPEKEDGAKEVAKHAEGSTTNQAELALTSPTPMAATETADPAVPKQANPPENKE</sequence>
<dbReference type="EMBL" id="CM042884">
    <property type="protein sequence ID" value="KAI4369583.1"/>
    <property type="molecule type" value="Genomic_DNA"/>
</dbReference>
<comment type="caution">
    <text evidence="1">The sequence shown here is derived from an EMBL/GenBank/DDBJ whole genome shotgun (WGS) entry which is preliminary data.</text>
</comment>
<name>A0ACB9QSE7_9MYRT</name>
<evidence type="ECO:0000313" key="2">
    <source>
        <dbReference type="Proteomes" id="UP001057402"/>
    </source>
</evidence>